<dbReference type="KEGG" id="ptm:GSPATT00012697001"/>
<dbReference type="GeneID" id="5030372"/>
<reference evidence="1 2" key="1">
    <citation type="journal article" date="2006" name="Nature">
        <title>Global trends of whole-genome duplications revealed by the ciliate Paramecium tetraurelia.</title>
        <authorList>
            <consortium name="Genoscope"/>
            <person name="Aury J.-M."/>
            <person name="Jaillon O."/>
            <person name="Duret L."/>
            <person name="Noel B."/>
            <person name="Jubin C."/>
            <person name="Porcel B.M."/>
            <person name="Segurens B."/>
            <person name="Daubin V."/>
            <person name="Anthouard V."/>
            <person name="Aiach N."/>
            <person name="Arnaiz O."/>
            <person name="Billaut A."/>
            <person name="Beisson J."/>
            <person name="Blanc I."/>
            <person name="Bouhouche K."/>
            <person name="Camara F."/>
            <person name="Duharcourt S."/>
            <person name="Guigo R."/>
            <person name="Gogendeau D."/>
            <person name="Katinka M."/>
            <person name="Keller A.-M."/>
            <person name="Kissmehl R."/>
            <person name="Klotz C."/>
            <person name="Koll F."/>
            <person name="Le Moue A."/>
            <person name="Lepere C."/>
            <person name="Malinsky S."/>
            <person name="Nowacki M."/>
            <person name="Nowak J.K."/>
            <person name="Plattner H."/>
            <person name="Poulain J."/>
            <person name="Ruiz F."/>
            <person name="Serrano V."/>
            <person name="Zagulski M."/>
            <person name="Dessen P."/>
            <person name="Betermier M."/>
            <person name="Weissenbach J."/>
            <person name="Scarpelli C."/>
            <person name="Schachter V."/>
            <person name="Sperling L."/>
            <person name="Meyer E."/>
            <person name="Cohen J."/>
            <person name="Wincker P."/>
        </authorList>
    </citation>
    <scope>NUCLEOTIDE SEQUENCE [LARGE SCALE GENOMIC DNA]</scope>
    <source>
        <strain evidence="1 2">Stock d4-2</strain>
    </source>
</reference>
<dbReference type="AlphaFoldDB" id="A0D2C4"/>
<dbReference type="InParanoid" id="A0D2C4"/>
<organism evidence="1 2">
    <name type="scientific">Paramecium tetraurelia</name>
    <dbReference type="NCBI Taxonomy" id="5888"/>
    <lineage>
        <taxon>Eukaryota</taxon>
        <taxon>Sar</taxon>
        <taxon>Alveolata</taxon>
        <taxon>Ciliophora</taxon>
        <taxon>Intramacronucleata</taxon>
        <taxon>Oligohymenophorea</taxon>
        <taxon>Peniculida</taxon>
        <taxon>Parameciidae</taxon>
        <taxon>Paramecium</taxon>
    </lineage>
</organism>
<accession>A0D2C4</accession>
<proteinExistence type="predicted"/>
<keyword evidence="2" id="KW-1185">Reference proteome</keyword>
<protein>
    <submittedName>
        <fullName evidence="1">Uncharacterized protein</fullName>
    </submittedName>
</protein>
<sequence>MDNRLRQQSAMTYLEYLTYHNKEPDSPRIQQQHFQKEQSKGKSSRAIIRSRIESYLGEIEEKVSCIELQSYQNMFQTLIIKFIQLNKVNKK</sequence>
<gene>
    <name evidence="1" type="ORF">GSPATT00012697001</name>
</gene>
<dbReference type="Proteomes" id="UP000000600">
    <property type="component" value="Unassembled WGS sequence"/>
</dbReference>
<dbReference type="RefSeq" id="XP_001444588.1">
    <property type="nucleotide sequence ID" value="XM_001444551.1"/>
</dbReference>
<dbReference type="HOGENOM" id="CLU_2431737_0_0_1"/>
<name>A0D2C4_PARTE</name>
<evidence type="ECO:0000313" key="1">
    <source>
        <dbReference type="EMBL" id="CAK77191.1"/>
    </source>
</evidence>
<evidence type="ECO:0000313" key="2">
    <source>
        <dbReference type="Proteomes" id="UP000000600"/>
    </source>
</evidence>
<dbReference type="EMBL" id="CT868263">
    <property type="protein sequence ID" value="CAK77191.1"/>
    <property type="molecule type" value="Genomic_DNA"/>
</dbReference>